<dbReference type="PANTHER" id="PTHR34512">
    <property type="entry name" value="CELL SURFACE PROTEIN"/>
    <property type="match status" value="1"/>
</dbReference>
<evidence type="ECO:0000256" key="1">
    <source>
        <dbReference type="ARBA" id="ARBA00004196"/>
    </source>
</evidence>
<keyword evidence="3" id="KW-0812">Transmembrane</keyword>
<feature type="transmembrane region" description="Helical" evidence="3">
    <location>
        <begin position="1774"/>
        <end position="1795"/>
    </location>
</feature>
<dbReference type="InterPro" id="IPR015943">
    <property type="entry name" value="WD40/YVTN_repeat-like_dom_sf"/>
</dbReference>
<dbReference type="Gene3D" id="2.60.40.2700">
    <property type="match status" value="2"/>
</dbReference>
<dbReference type="STRING" id="649764.HMPREF0762_00871"/>
<feature type="domain" description="Pyrrolo-quinoline quinone repeat" evidence="4">
    <location>
        <begin position="1232"/>
        <end position="1368"/>
    </location>
</feature>
<feature type="compositionally biased region" description="Acidic residues" evidence="2">
    <location>
        <begin position="208"/>
        <end position="221"/>
    </location>
</feature>
<dbReference type="InterPro" id="IPR002372">
    <property type="entry name" value="PQQ_rpt_dom"/>
</dbReference>
<keyword evidence="3" id="KW-1133">Transmembrane helix</keyword>
<feature type="region of interest" description="Disordered" evidence="2">
    <location>
        <begin position="1660"/>
        <end position="1772"/>
    </location>
</feature>
<evidence type="ECO:0000313" key="5">
    <source>
        <dbReference type="EMBL" id="EEZ61533.1"/>
    </source>
</evidence>
<sequence length="1805" mass="185418">MRGDTRARAGALGEIGVGFPGYASNRESDGNESMRALIGRAPFPNDDKSECLSIDIQSPGRKVPPMSGAFSRRVRLSAADGTPEVTLASIPDRVIAVLASVVLAVSLCPMPSWADEVEKAAADQDGPSAAIEGSAEGPSSAAAPEPAGSASDAESHAAAVEPEGEADASAVDEPSANPVSDPDPEAAPSADVPDASEPSAAAKPAGWGDDDDDWGGDDDEPGASTDVDISSVAVYDAAGEGVAPKAEFGATLKAYAYDSSKKLLTEGVTFQWQYSSHDTWGYKDIPGATGATFAIPEAGTAGGIDLSGMYVRVHASDESAWETQDSSGVGPLAPQGAAFLSRVEMHRGATKISGDVDAIINPGDTIGAVAFTGGSSAATASNGTAVDASKATYAWTLVDSPTATTGASLGTSPSVAIPDDGSANGKFLRVVASAGANEVSFTMGPITPKGSLRLARLDIEKPNGKSVVATGDTLTAQARLSGGVLPDETAMSYRWYVKRADASEFEEIAGQTGKTLVVRSDWEGATLKVTATAGGYNEKSASAGPVVAADSAKAAVAALRDAGYVPAPVFGADANMNAMVASKLAELGFPDATVRVATCGSAKGGASVSADAGDSNGTISYYYEDPSRTPVGFGSPRVTFEVSSGATIETWTCSPKIRWDMDKVAADLEALAAKKLVASNLVRYEGGEADDEASSIDARGDLSLRLSLPSWASVTWESTDESVVASDGAVTRLADEDRSADITAHLAFKLADASESAPTVDRTFHVTAKATASDPTDLDKVRAALGRVKLTYSQSGEIVDPTAVTADIQLPRKRDLKATGSGYSVSTTVKKVDANGAPLADEATDASGSATVNGYRLKVVRPIPGAGDAHYVLTVAVALNGTSDSLDIPLTVKETDPAELDAEVALMMQVQGEYAAHLAGGADAVDHVTGDLNAFKEASRCGATGLSWSRSDTSASGIIVTDIDSTHPSEQWNLFRSSRPGVIAHETLRLVHTPEYNAKVTVTSCLTSEKFGGYYERYKDAGIDATTLAKYRMLYRQPVSATFTVAGTSGQDDPNAGHAADIAVTVTGPSRAGADGSFVMEPWATPTQVSLSTDGDKTAWDAFKPVLDEAGLTYDYAGGFLNSITSADGTRTLGTKQEQGGGWSYWQFLVNGKMAQTSIGNFLIDSSTTSLELRYVDASGKEKAPDVPIHPRDDLPSYDADWPAFASGKVGGATTDASTPSRAAKLAWSYAWRSGADFSGASDPLLVNGNAYIATKHTLRIVSGADGTVLKEAPMTASVGYFSRPVYAGGRIIVPADGGALSAYAADDLTCVWSLTGLAPDAQALSSVSVIGDYVVAGYTSLDAKWNGAAGTLVCVNARTGAVVWKKVDKADETPEGYYWAGAAASASDVVIGGESGSVKLLDGATGKELSSVSVGGAVRAGITKVPAADAAGQDAYLAVSRNDGTLHRIVRVGDSLEESGSVRFAATSTSTPTVSGGKAFVCGMDATGAGTLSVIDLATMQVERTVAIGAGAAQATPLVSSRGGETYVYFTVNCNPGGVYRYRVGDDRAYALYVPDADKRNYTTASVVADAQGSLYYTNDSGHLFKLVPADGFAVTFDSTGGSAIESPIVEAGGTVERPADPTREGYAFEGWFSDKACTTAWDFSQPVASDTRLFAKWSKTAGPDAPTPRIPDPEGAGTSDAPRSQGETRASSDSDAPHARGGRVAPSHAPVSGALVKNKAKGSEKKGDGSTDGEALDASSAPSGTAGARGMDEGGAVLKSVAEPSGSSASPLPLVGLVVGMCGLIGSFWWFLVARRRSDTAEG</sequence>
<evidence type="ECO:0000256" key="3">
    <source>
        <dbReference type="SAM" id="Phobius"/>
    </source>
</evidence>
<keyword evidence="6" id="KW-1185">Reference proteome</keyword>
<accession>D0WGC0</accession>
<dbReference type="Gene3D" id="2.130.10.10">
    <property type="entry name" value="YVTN repeat-like/Quinoprotein amine dehydrogenase"/>
    <property type="match status" value="1"/>
</dbReference>
<dbReference type="InterPro" id="IPR042229">
    <property type="entry name" value="Listeria/Bacterioides_rpt_sf"/>
</dbReference>
<dbReference type="HOGENOM" id="CLU_246135_0_0_11"/>
<evidence type="ECO:0000256" key="2">
    <source>
        <dbReference type="SAM" id="MobiDB-lite"/>
    </source>
</evidence>
<feature type="region of interest" description="Disordered" evidence="2">
    <location>
        <begin position="16"/>
        <end position="44"/>
    </location>
</feature>
<dbReference type="InterPro" id="IPR011047">
    <property type="entry name" value="Quinoprotein_ADH-like_sf"/>
</dbReference>
<dbReference type="Pfam" id="PF09479">
    <property type="entry name" value="Flg_new"/>
    <property type="match status" value="1"/>
</dbReference>
<protein>
    <submittedName>
        <fullName evidence="5">Repeat protein</fullName>
    </submittedName>
</protein>
<gene>
    <name evidence="5" type="ORF">HMPREF0762_00871</name>
</gene>
<comment type="subcellular location">
    <subcellularLocation>
        <location evidence="1">Cell envelope</location>
    </subcellularLocation>
</comment>
<feature type="compositionally biased region" description="Low complexity" evidence="2">
    <location>
        <begin position="128"/>
        <end position="152"/>
    </location>
</feature>
<dbReference type="NCBIfam" id="TIGR02543">
    <property type="entry name" value="List_Bact_rpt"/>
    <property type="match status" value="1"/>
</dbReference>
<dbReference type="Pfam" id="PF13360">
    <property type="entry name" value="PQQ_2"/>
    <property type="match status" value="1"/>
</dbReference>
<organism evidence="5 6">
    <name type="scientific">Slackia exigua (strain ATCC 700122 / DSM 15923 / CIP 105133 / JCM 11022 / KCTC 5966 / S-7)</name>
    <dbReference type="NCBI Taxonomy" id="649764"/>
    <lineage>
        <taxon>Bacteria</taxon>
        <taxon>Bacillati</taxon>
        <taxon>Actinomycetota</taxon>
        <taxon>Coriobacteriia</taxon>
        <taxon>Eggerthellales</taxon>
        <taxon>Eggerthellaceae</taxon>
        <taxon>Slackia</taxon>
    </lineage>
</organism>
<evidence type="ECO:0000259" key="4">
    <source>
        <dbReference type="Pfam" id="PF13360"/>
    </source>
</evidence>
<dbReference type="eggNOG" id="COG1520">
    <property type="taxonomic scope" value="Bacteria"/>
</dbReference>
<reference evidence="5" key="1">
    <citation type="submission" date="2009-10" db="EMBL/GenBank/DDBJ databases">
        <authorList>
            <person name="Weinstock G."/>
            <person name="Sodergren E."/>
            <person name="Clifton S."/>
            <person name="Fulton L."/>
            <person name="Fulton B."/>
            <person name="Courtney L."/>
            <person name="Fronick C."/>
            <person name="Harrison M."/>
            <person name="Strong C."/>
            <person name="Farmer C."/>
            <person name="Delahaunty K."/>
            <person name="Markovic C."/>
            <person name="Hall O."/>
            <person name="Minx P."/>
            <person name="Tomlinson C."/>
            <person name="Mitreva M."/>
            <person name="Nelson J."/>
            <person name="Hou S."/>
            <person name="Wollam A."/>
            <person name="Pepin K.H."/>
            <person name="Johnson M."/>
            <person name="Bhonagiri V."/>
            <person name="Nash W.E."/>
            <person name="Warren W."/>
            <person name="Chinwalla A."/>
            <person name="Mardis E.R."/>
            <person name="Wilson R.K."/>
        </authorList>
    </citation>
    <scope>NUCLEOTIDE SEQUENCE [LARGE SCALE GENOMIC DNA]</scope>
    <source>
        <strain evidence="5">ATCC 700122</strain>
    </source>
</reference>
<dbReference type="Gene3D" id="2.60.40.4270">
    <property type="entry name" value="Listeria-Bacteroides repeat domain"/>
    <property type="match status" value="1"/>
</dbReference>
<dbReference type="Proteomes" id="UP000006001">
    <property type="component" value="Unassembled WGS sequence"/>
</dbReference>
<keyword evidence="3" id="KW-0472">Membrane</keyword>
<dbReference type="EMBL" id="ACUX02000006">
    <property type="protein sequence ID" value="EEZ61533.1"/>
    <property type="molecule type" value="Genomic_DNA"/>
</dbReference>
<feature type="region of interest" description="Disordered" evidence="2">
    <location>
        <begin position="118"/>
        <end position="228"/>
    </location>
</feature>
<dbReference type="PANTHER" id="PTHR34512:SF30">
    <property type="entry name" value="OUTER MEMBRANE PROTEIN ASSEMBLY FACTOR BAMB"/>
    <property type="match status" value="1"/>
</dbReference>
<dbReference type="GO" id="GO:0030313">
    <property type="term" value="C:cell envelope"/>
    <property type="evidence" value="ECO:0007669"/>
    <property type="project" value="UniProtKB-SubCell"/>
</dbReference>
<evidence type="ECO:0000313" key="6">
    <source>
        <dbReference type="Proteomes" id="UP000006001"/>
    </source>
</evidence>
<dbReference type="InterPro" id="IPR013378">
    <property type="entry name" value="InlB-like_B-rpt"/>
</dbReference>
<dbReference type="eggNOG" id="COG4509">
    <property type="taxonomic scope" value="Bacteria"/>
</dbReference>
<dbReference type="SUPFAM" id="SSF50998">
    <property type="entry name" value="Quinoprotein alcohol dehydrogenase-like"/>
    <property type="match status" value="1"/>
</dbReference>
<name>D0WGC0_SLAES</name>
<proteinExistence type="predicted"/>
<comment type="caution">
    <text evidence="5">The sequence shown here is derived from an EMBL/GenBank/DDBJ whole genome shotgun (WGS) entry which is preliminary data.</text>
</comment>